<evidence type="ECO:0000256" key="1">
    <source>
        <dbReference type="ARBA" id="ARBA00022729"/>
    </source>
</evidence>
<dbReference type="EMBL" id="ACDS02000005">
    <property type="protein sequence ID" value="KMV76108.1"/>
    <property type="molecule type" value="Genomic_DNA"/>
</dbReference>
<name>A0A0K9CNR8_9FUSO</name>
<dbReference type="Pfam" id="PF08984">
    <property type="entry name" value="DUF1858"/>
    <property type="match status" value="1"/>
</dbReference>
<dbReference type="InterPro" id="IPR015077">
    <property type="entry name" value="DUF1858"/>
</dbReference>
<feature type="domain" description="DUF1858" evidence="2">
    <location>
        <begin position="3"/>
        <end position="62"/>
    </location>
</feature>
<dbReference type="SUPFAM" id="SSF140683">
    <property type="entry name" value="SP0561-like"/>
    <property type="match status" value="1"/>
</dbReference>
<dbReference type="GO" id="GO:0030976">
    <property type="term" value="F:thiamine pyrophosphate binding"/>
    <property type="evidence" value="ECO:0007669"/>
    <property type="project" value="TreeGrafter"/>
</dbReference>
<proteinExistence type="predicted"/>
<dbReference type="AlphaFoldDB" id="A0A0K9CNR8"/>
<dbReference type="PANTHER" id="PTHR30006">
    <property type="entry name" value="THIAMINE-BINDING PERIPLASMIC PROTEIN-RELATED"/>
    <property type="match status" value="1"/>
</dbReference>
<dbReference type="GO" id="GO:0030975">
    <property type="term" value="F:thiamine binding"/>
    <property type="evidence" value="ECO:0007669"/>
    <property type="project" value="TreeGrafter"/>
</dbReference>
<keyword evidence="1" id="KW-0732">Signal</keyword>
<dbReference type="PANTHER" id="PTHR30006:SF2">
    <property type="entry name" value="ABC TRANSPORTER SUBSTRATE-BINDING PROTEIN"/>
    <property type="match status" value="1"/>
</dbReference>
<comment type="caution">
    <text evidence="3">The sequence shown here is derived from an EMBL/GenBank/DDBJ whole genome shotgun (WGS) entry which is preliminary data.</text>
</comment>
<dbReference type="Gene3D" id="1.10.3910.10">
    <property type="entry name" value="SP0561-like"/>
    <property type="match status" value="1"/>
</dbReference>
<evidence type="ECO:0000313" key="3">
    <source>
        <dbReference type="EMBL" id="KMV76108.1"/>
    </source>
</evidence>
<dbReference type="Pfam" id="PF13343">
    <property type="entry name" value="SBP_bac_6"/>
    <property type="match status" value="1"/>
</dbReference>
<sequence>MYISKSMSIKSIVEKYPETIPVFKNIGFKGLDNPAVLQKLEEQNITLEKAMMIKKEDVDAFIPMLQQAISSVEREDEGAKEATLMGLLPCPVRIPLLEGFEKYLADNKDIKVKYELKAAYSGLGWIKDEVIDKNDIDKLADMFISAGFDLFFDKDLMGKFKEQGIFKDMTGIEKYNSDFDNENIHLKDPHGDYSMIGVVPAIFIVNKTVLNGKEVPKSWADLLKPEFAKSVSLPIADFDLFNSILIHIYKLYGFEGVKNLGRSLLSNLHPAQMVEAKEPAVTIMPYFFSKMIPAKGPKEVIWPAEGAIISPIFMLTKASKAKELDKIIKFMSGKTVGDTLANQGLFPSVHPEVKNPVNGRPMLWVGWDFIYSNDMGKLIKKCEEAFKEGAGE</sequence>
<reference evidence="4" key="1">
    <citation type="submission" date="2009-02" db="EMBL/GenBank/DDBJ databases">
        <title>The Genome Sequence of Shigella sp. D9.</title>
        <authorList>
            <consortium name="The Broad Institute Genome Sequencing Platform"/>
            <person name="Ward D."/>
            <person name="Young S.K."/>
            <person name="Kodira C.D."/>
            <person name="Zeng Q."/>
            <person name="Koehrsen M."/>
            <person name="Alvarado L."/>
            <person name="Berlin A."/>
            <person name="Borenstein D."/>
            <person name="Chen Z."/>
            <person name="Engels R."/>
            <person name="Freedman E."/>
            <person name="Gellesch M."/>
            <person name="Goldberg J."/>
            <person name="Griggs A."/>
            <person name="Gujja S."/>
            <person name="Heiman D."/>
            <person name="Hepburn T."/>
            <person name="Howarth C."/>
            <person name="Jen D."/>
            <person name="Larson L."/>
            <person name="Lewis B."/>
            <person name="Mehta T."/>
            <person name="Park D."/>
            <person name="Pearson M."/>
            <person name="Roberts A."/>
            <person name="Saif S."/>
            <person name="Shea T."/>
            <person name="Shenoy N."/>
            <person name="Sisk P."/>
            <person name="Stolte C."/>
            <person name="Sykes S."/>
            <person name="Walk T."/>
            <person name="White J."/>
            <person name="Yandava C."/>
            <person name="Allen-Vercoe E."/>
            <person name="Strauss J."/>
            <person name="Sibley C."/>
            <person name="White A."/>
            <person name="Ambrose C."/>
            <person name="Lander E."/>
            <person name="Nusbaum C."/>
            <person name="Galagan J."/>
            <person name="Birren B."/>
        </authorList>
    </citation>
    <scope>NUCLEOTIDE SEQUENCE [LARGE SCALE GENOMIC DNA]</scope>
    <source>
        <strain evidence="4">D11</strain>
    </source>
</reference>
<reference evidence="3 4" key="2">
    <citation type="submission" date="2013-10" db="EMBL/GenBank/DDBJ databases">
        <title>The Genome Sequence of Fusobacterium nucleatum subsp. animalis D11.</title>
        <authorList>
            <consortium name="The Broad Institute Genomics Platform"/>
            <person name="Earl A."/>
            <person name="Ward D."/>
            <person name="Feldgarden M."/>
            <person name="Gevers D."/>
            <person name="Kostic A."/>
            <person name="Garrett W."/>
            <person name="Young S.K."/>
            <person name="Zeng Q."/>
            <person name="Gargeya S."/>
            <person name="Fitzgerald M."/>
            <person name="Abouelleil A."/>
            <person name="Alvarado L."/>
            <person name="Berlin A.M."/>
            <person name="Chapman S.B."/>
            <person name="Gainer-Dewar J."/>
            <person name="Goldberg J."/>
            <person name="Gnerre S."/>
            <person name="Griggs A."/>
            <person name="Gujja S."/>
            <person name="Hansen M."/>
            <person name="Howarth C."/>
            <person name="Imamovic A."/>
            <person name="Ireland A."/>
            <person name="Larimer J."/>
            <person name="McCowan C."/>
            <person name="Murphy C."/>
            <person name="Pearson M."/>
            <person name="Poon T.W."/>
            <person name="Priest M."/>
            <person name="Roberts A."/>
            <person name="Saif S."/>
            <person name="Shea T."/>
            <person name="Sykes S."/>
            <person name="Wortman J."/>
            <person name="Nusbaum C."/>
            <person name="Birren B."/>
        </authorList>
    </citation>
    <scope>NUCLEOTIDE SEQUENCE [LARGE SCALE GENOMIC DNA]</scope>
    <source>
        <strain evidence="3 4">D11</strain>
    </source>
</reference>
<evidence type="ECO:0000259" key="2">
    <source>
        <dbReference type="Pfam" id="PF08984"/>
    </source>
</evidence>
<dbReference type="InterPro" id="IPR038062">
    <property type="entry name" value="ScdA-like_N_sf"/>
</dbReference>
<accession>A0A0K9CNR8</accession>
<dbReference type="Proteomes" id="UP000004650">
    <property type="component" value="Unassembled WGS sequence"/>
</dbReference>
<organism evidence="3 4">
    <name type="scientific">Fusobacterium animalis D11</name>
    <dbReference type="NCBI Taxonomy" id="556264"/>
    <lineage>
        <taxon>Bacteria</taxon>
        <taxon>Fusobacteriati</taxon>
        <taxon>Fusobacteriota</taxon>
        <taxon>Fusobacteriia</taxon>
        <taxon>Fusobacteriales</taxon>
        <taxon>Fusobacteriaceae</taxon>
        <taxon>Fusobacterium</taxon>
    </lineage>
</organism>
<protein>
    <recommendedName>
        <fullName evidence="2">DUF1858 domain-containing protein</fullName>
    </recommendedName>
</protein>
<dbReference type="SUPFAM" id="SSF53850">
    <property type="entry name" value="Periplasmic binding protein-like II"/>
    <property type="match status" value="1"/>
</dbReference>
<evidence type="ECO:0000313" key="4">
    <source>
        <dbReference type="Proteomes" id="UP000004650"/>
    </source>
</evidence>
<dbReference type="GO" id="GO:0030288">
    <property type="term" value="C:outer membrane-bounded periplasmic space"/>
    <property type="evidence" value="ECO:0007669"/>
    <property type="project" value="TreeGrafter"/>
</dbReference>
<dbReference type="Gene3D" id="3.40.190.10">
    <property type="entry name" value="Periplasmic binding protein-like II"/>
    <property type="match status" value="2"/>
</dbReference>
<gene>
    <name evidence="3" type="ORF">PSAG_04518</name>
</gene>
<dbReference type="GO" id="GO:0015888">
    <property type="term" value="P:thiamine transport"/>
    <property type="evidence" value="ECO:0007669"/>
    <property type="project" value="TreeGrafter"/>
</dbReference>